<keyword evidence="2" id="KW-0812">Transmembrane</keyword>
<gene>
    <name evidence="3" type="ORF">A2441_03030</name>
</gene>
<evidence type="ECO:0000256" key="2">
    <source>
        <dbReference type="SAM" id="Phobius"/>
    </source>
</evidence>
<feature type="transmembrane region" description="Helical" evidence="2">
    <location>
        <begin position="48"/>
        <end position="71"/>
    </location>
</feature>
<dbReference type="AlphaFoldDB" id="A0A1G2Q776"/>
<dbReference type="STRING" id="1802428.A2441_03030"/>
<feature type="transmembrane region" description="Helical" evidence="2">
    <location>
        <begin position="20"/>
        <end position="41"/>
    </location>
</feature>
<feature type="transmembrane region" description="Helical" evidence="2">
    <location>
        <begin position="91"/>
        <end position="115"/>
    </location>
</feature>
<name>A0A1G2Q776_9BACT</name>
<feature type="region of interest" description="Disordered" evidence="1">
    <location>
        <begin position="694"/>
        <end position="718"/>
    </location>
</feature>
<proteinExistence type="predicted"/>
<dbReference type="Proteomes" id="UP000178226">
    <property type="component" value="Unassembled WGS sequence"/>
</dbReference>
<comment type="caution">
    <text evidence="3">The sequence shown here is derived from an EMBL/GenBank/DDBJ whole genome shotgun (WGS) entry which is preliminary data.</text>
</comment>
<reference evidence="3 4" key="1">
    <citation type="journal article" date="2016" name="Nat. Commun.">
        <title>Thousands of microbial genomes shed light on interconnected biogeochemical processes in an aquifer system.</title>
        <authorList>
            <person name="Anantharaman K."/>
            <person name="Brown C.T."/>
            <person name="Hug L.A."/>
            <person name="Sharon I."/>
            <person name="Castelle C.J."/>
            <person name="Probst A.J."/>
            <person name="Thomas B.C."/>
            <person name="Singh A."/>
            <person name="Wilkins M.J."/>
            <person name="Karaoz U."/>
            <person name="Brodie E.L."/>
            <person name="Williams K.H."/>
            <person name="Hubbard S.S."/>
            <person name="Banfield J.F."/>
        </authorList>
    </citation>
    <scope>NUCLEOTIDE SEQUENCE [LARGE SCALE GENOMIC DNA]</scope>
</reference>
<accession>A0A1G2Q776</accession>
<organism evidence="3 4">
    <name type="scientific">Candidatus Veblenbacteria bacterium RIFOXYC2_FULL_42_11</name>
    <dbReference type="NCBI Taxonomy" id="1802428"/>
    <lineage>
        <taxon>Bacteria</taxon>
        <taxon>Candidatus Vebleniibacteriota</taxon>
    </lineage>
</organism>
<feature type="transmembrane region" description="Helical" evidence="2">
    <location>
        <begin position="199"/>
        <end position="222"/>
    </location>
</feature>
<evidence type="ECO:0000256" key="1">
    <source>
        <dbReference type="SAM" id="MobiDB-lite"/>
    </source>
</evidence>
<dbReference type="EMBL" id="MHTE01000044">
    <property type="protein sequence ID" value="OHA55989.1"/>
    <property type="molecule type" value="Genomic_DNA"/>
</dbReference>
<feature type="compositionally biased region" description="Polar residues" evidence="1">
    <location>
        <begin position="704"/>
        <end position="715"/>
    </location>
</feature>
<feature type="transmembrane region" description="Helical" evidence="2">
    <location>
        <begin position="261"/>
        <end position="283"/>
    </location>
</feature>
<evidence type="ECO:0000313" key="3">
    <source>
        <dbReference type="EMBL" id="OHA55989.1"/>
    </source>
</evidence>
<feature type="transmembrane region" description="Helical" evidence="2">
    <location>
        <begin position="229"/>
        <end position="249"/>
    </location>
</feature>
<keyword evidence="2" id="KW-1133">Transmembrane helix</keyword>
<sequence>MNRVIKDFLAKRLPIKGKAFMVFILITAVGLTAPQFAYAAWQWLSDSIAWLLLLIAGIIGELTITLIGLLVDVAQFNNFIDAPAVAKGWGIVRDVCNMFFIVILLLIAFGSVFRIEEYQYKKILGKLLIMAVLINFSKSIAGFFIDIAQVVMLTFVNGFKEAAAGNIIIGFGIKEMFNFASNISNDTEASGQGLSGLEYLAAAFLALVTITITCIVVGIYLVVFLLRIVALWFLIIISPIAYALSAFPGDAKKYSSQWWDYFGKYVTTGPILAFFLWLSLAVMQTSKTTYGNLNVSQNEGGISIIPSATITEIGRSDILLSFIINVILLLGGLWMTQQLGVAGGKLAAKASNKIQGAGAAIGKGAFRAAAYLPAQYGKRIGYGAADMGLGIAARIPLVGTAAAVGRAKLRAKREYEEEKDTRYMQYMDKQDISRITRRSMRGLRMPHTESGRALAKRAMRWTLKNDEALMSPQSRRLVQGNRLTGRAGLAMNDPAVIQANKHYFTNMLTRLGGDAGWRIDADNNDVFNRDQNLGKEIMDFMFKRPDRIDPGAQSMQRIITDPSAPQRLRGTAASPNDPNNLVYVARRMNDKNLQELPVTAWGDNQFTDAYFAGVYEKIRNYEVMRNQTIARLQALGVRNVHGLIDPGGAPIPFNQPDGSIFLSLREFWRPYHRVRANAPTNIVNAATQSLDDYNTAHAGDPLVQNANNQRSQTEGRSLADVDKAKLERTRELIKKHGVTKYSETEDYKAKPDDFYEPDAYVRAEQQLTGAKLPASENTDLDSISGVRGTIRKADKAHQAGAELNETRVALDFEKIGLNGQGFEVSGEAKQEIIEKIAKYLRENQNDVYSPEEIDKFIESASEAKHLSLINKGKTAGSARHILAHESAHAIGEDNPQLVQEVWQTLSDNERQVVVRQIKQDWNNPEMKEEDIAHEYFAESLANESRWAGPSGLKLNENGRNVLNQVFEQYNQQAIGQGLTPVSAAPNPNIMAGALGAPTDNQLISALQSLTDKLSTVGGGLTQLARLNISIDGMKNAVEGYTGSIGESNEQLAQTLKSNDDSQKYYSRQILKLLDKYNAEPATRPAQEQAQ</sequence>
<protein>
    <submittedName>
        <fullName evidence="3">Uncharacterized protein</fullName>
    </submittedName>
</protein>
<feature type="transmembrane region" description="Helical" evidence="2">
    <location>
        <begin position="318"/>
        <end position="336"/>
    </location>
</feature>
<feature type="transmembrane region" description="Helical" evidence="2">
    <location>
        <begin position="127"/>
        <end position="145"/>
    </location>
</feature>
<keyword evidence="2" id="KW-0472">Membrane</keyword>
<evidence type="ECO:0000313" key="4">
    <source>
        <dbReference type="Proteomes" id="UP000178226"/>
    </source>
</evidence>